<feature type="domain" description="AAA+ ATPase" evidence="6">
    <location>
        <begin position="191"/>
        <end position="342"/>
    </location>
</feature>
<reference evidence="8" key="2">
    <citation type="submission" date="2013-12" db="EMBL/GenBank/DDBJ databases">
        <authorList>
            <person name="Yu Y."/>
            <person name="Lee S."/>
            <person name="de Baynast K."/>
            <person name="Wissotski M."/>
            <person name="Liu L."/>
            <person name="Talag J."/>
            <person name="Goicoechea J."/>
            <person name="Angelova A."/>
            <person name="Jetty R."/>
            <person name="Kudrna D."/>
            <person name="Golser W."/>
            <person name="Rivera L."/>
            <person name="Zhang J."/>
            <person name="Wing R."/>
        </authorList>
    </citation>
    <scope>NUCLEOTIDE SEQUENCE</scope>
</reference>
<dbReference type="Pfam" id="PF00931">
    <property type="entry name" value="NB-ARC"/>
    <property type="match status" value="1"/>
</dbReference>
<dbReference type="Gene3D" id="3.40.50.300">
    <property type="entry name" value="P-loop containing nucleotide triphosphate hydrolases"/>
    <property type="match status" value="1"/>
</dbReference>
<dbReference type="Pfam" id="PF18052">
    <property type="entry name" value="Rx_N"/>
    <property type="match status" value="1"/>
</dbReference>
<keyword evidence="4" id="KW-0547">Nucleotide-binding</keyword>
<dbReference type="InterPro" id="IPR002182">
    <property type="entry name" value="NB-ARC"/>
</dbReference>
<evidence type="ECO:0000256" key="3">
    <source>
        <dbReference type="ARBA" id="ARBA00022737"/>
    </source>
</evidence>
<accession>A0A0D9VH54</accession>
<dbReference type="InterPro" id="IPR003593">
    <property type="entry name" value="AAA+_ATPase"/>
</dbReference>
<reference evidence="7 8" key="1">
    <citation type="submission" date="2012-08" db="EMBL/GenBank/DDBJ databases">
        <title>Oryza genome evolution.</title>
        <authorList>
            <person name="Wing R.A."/>
        </authorList>
    </citation>
    <scope>NUCLEOTIDE SEQUENCE</scope>
</reference>
<evidence type="ECO:0000256" key="2">
    <source>
        <dbReference type="ARBA" id="ARBA00022614"/>
    </source>
</evidence>
<evidence type="ECO:0000313" key="7">
    <source>
        <dbReference type="EnsemblPlants" id="LPERR02G16670.2"/>
    </source>
</evidence>
<proteinExistence type="inferred from homology"/>
<dbReference type="FunFam" id="1.10.10.10:FF:000322">
    <property type="entry name" value="Probable disease resistance protein At1g63360"/>
    <property type="match status" value="1"/>
</dbReference>
<evidence type="ECO:0000259" key="6">
    <source>
        <dbReference type="SMART" id="SM00382"/>
    </source>
</evidence>
<dbReference type="GO" id="GO:0043531">
    <property type="term" value="F:ADP binding"/>
    <property type="evidence" value="ECO:0007669"/>
    <property type="project" value="InterPro"/>
</dbReference>
<dbReference type="GO" id="GO:0042742">
    <property type="term" value="P:defense response to bacterium"/>
    <property type="evidence" value="ECO:0007669"/>
    <property type="project" value="UniProtKB-ARBA"/>
</dbReference>
<keyword evidence="3" id="KW-0677">Repeat</keyword>
<dbReference type="InterPro" id="IPR036388">
    <property type="entry name" value="WH-like_DNA-bd_sf"/>
</dbReference>
<dbReference type="CDD" id="cd14798">
    <property type="entry name" value="RX-CC_like"/>
    <property type="match status" value="1"/>
</dbReference>
<dbReference type="InterPro" id="IPR038005">
    <property type="entry name" value="RX-like_CC"/>
</dbReference>
<dbReference type="Gene3D" id="1.10.8.430">
    <property type="entry name" value="Helical domain of apoptotic protease-activating factors"/>
    <property type="match status" value="1"/>
</dbReference>
<dbReference type="EnsemblPlants" id="LPERR02G16670.2">
    <property type="protein sequence ID" value="LPERR02G16670.2"/>
    <property type="gene ID" value="LPERR02G16670"/>
</dbReference>
<dbReference type="GO" id="GO:0009626">
    <property type="term" value="P:plant-type hypersensitive response"/>
    <property type="evidence" value="ECO:0007669"/>
    <property type="project" value="UniProtKB-ARBA"/>
</dbReference>
<reference evidence="7" key="3">
    <citation type="submission" date="2015-04" db="UniProtKB">
        <authorList>
            <consortium name="EnsemblPlants"/>
        </authorList>
    </citation>
    <scope>IDENTIFICATION</scope>
</reference>
<keyword evidence="8" id="KW-1185">Reference proteome</keyword>
<keyword evidence="2" id="KW-0433">Leucine-rich repeat</keyword>
<protein>
    <recommendedName>
        <fullName evidence="6">AAA+ ATPase domain-containing protein</fullName>
    </recommendedName>
</protein>
<dbReference type="PRINTS" id="PR00364">
    <property type="entry name" value="DISEASERSIST"/>
</dbReference>
<evidence type="ECO:0000256" key="5">
    <source>
        <dbReference type="ARBA" id="ARBA00022821"/>
    </source>
</evidence>
<dbReference type="InterPro" id="IPR042197">
    <property type="entry name" value="Apaf_helical"/>
</dbReference>
<comment type="similarity">
    <text evidence="1">Belongs to the disease resistance NB-LRR family.</text>
</comment>
<name>A0A0D9VH54_9ORYZ</name>
<dbReference type="HOGENOM" id="CLU_000837_9_4_1"/>
<dbReference type="Pfam" id="PF23559">
    <property type="entry name" value="WHD_DRP"/>
    <property type="match status" value="1"/>
</dbReference>
<dbReference type="Gene3D" id="1.20.5.4130">
    <property type="match status" value="1"/>
</dbReference>
<organism evidence="7 8">
    <name type="scientific">Leersia perrieri</name>
    <dbReference type="NCBI Taxonomy" id="77586"/>
    <lineage>
        <taxon>Eukaryota</taxon>
        <taxon>Viridiplantae</taxon>
        <taxon>Streptophyta</taxon>
        <taxon>Embryophyta</taxon>
        <taxon>Tracheophyta</taxon>
        <taxon>Spermatophyta</taxon>
        <taxon>Magnoliopsida</taxon>
        <taxon>Liliopsida</taxon>
        <taxon>Poales</taxon>
        <taxon>Poaceae</taxon>
        <taxon>BOP clade</taxon>
        <taxon>Oryzoideae</taxon>
        <taxon>Oryzeae</taxon>
        <taxon>Oryzinae</taxon>
        <taxon>Leersia</taxon>
    </lineage>
</organism>
<dbReference type="Proteomes" id="UP000032180">
    <property type="component" value="Chromosome 2"/>
</dbReference>
<dbReference type="AlphaFoldDB" id="A0A0D9VH54"/>
<dbReference type="InterPro" id="IPR058922">
    <property type="entry name" value="WHD_DRP"/>
</dbReference>
<keyword evidence="5" id="KW-0611">Plant defense</keyword>
<evidence type="ECO:0000256" key="1">
    <source>
        <dbReference type="ARBA" id="ARBA00008894"/>
    </source>
</evidence>
<evidence type="ECO:0000256" key="4">
    <source>
        <dbReference type="ARBA" id="ARBA00022741"/>
    </source>
</evidence>
<dbReference type="Gene3D" id="1.10.10.10">
    <property type="entry name" value="Winged helix-like DNA-binding domain superfamily/Winged helix DNA-binding domain"/>
    <property type="match status" value="1"/>
</dbReference>
<dbReference type="PANTHER" id="PTHR19338">
    <property type="entry name" value="TRANSLOCASE OF INNER MITOCHONDRIAL MEMBRANE 13 HOMOLOG"/>
    <property type="match status" value="1"/>
</dbReference>
<dbReference type="InterPro" id="IPR041118">
    <property type="entry name" value="Rx_N"/>
</dbReference>
<sequence length="477" mass="54437">MVSAIFGAMDSVLSKLASLLTFEYKLLKEVKQDITFMKYELESMHAFLKKMSEVEDELDEQVKFWRKEVRELSYDIEDYIDEFVIRLKDEPRCELHGISSFISRIAKLIVSTRDSHQIAKEIRGIRASVGEASRRHKRYKVDDTLSKPSKVTVDPRLPALYKDASDLVGIDGPKNELIRRLTEGVSGPELQLKVVPIVGSGGLGKTTLANQVYQNLEGVFESQAFVSVSQKPDLMKILRDILSAIGYNGLEVAWDEGKLIHEVRKYLRFVRYFVVLDDIWSISVWEILRCALPENNRSSRIVVTTHIADIAKACCAPHHCDVYHLKPLDSATSRRLFFRRICGSEDSFPGHVKGEVEKILKKCGGMPLAIISIASLLATKAQIKEQWEIVNRSLEYGLDKHTGFEGMNWILSLSYNHLPQHLKTCLLYLCMFPEDYIISKDILVQQWIAEGFVCPEHGRKLEVGYSYFNELINRSMA</sequence>
<dbReference type="STRING" id="77586.A0A0D9VH54"/>
<dbReference type="InterPro" id="IPR027417">
    <property type="entry name" value="P-loop_NTPase"/>
</dbReference>
<dbReference type="SUPFAM" id="SSF52540">
    <property type="entry name" value="P-loop containing nucleoside triphosphate hydrolases"/>
    <property type="match status" value="1"/>
</dbReference>
<evidence type="ECO:0000313" key="8">
    <source>
        <dbReference type="Proteomes" id="UP000032180"/>
    </source>
</evidence>
<dbReference type="PANTHER" id="PTHR19338:SF52">
    <property type="entry name" value="RX N-TERMINAL DOMAIN-CONTAINING PROTEIN"/>
    <property type="match status" value="1"/>
</dbReference>
<dbReference type="Gramene" id="LPERR02G16670.2">
    <property type="protein sequence ID" value="LPERR02G16670.2"/>
    <property type="gene ID" value="LPERR02G16670"/>
</dbReference>
<dbReference type="GO" id="GO:0002758">
    <property type="term" value="P:innate immune response-activating signaling pathway"/>
    <property type="evidence" value="ECO:0007669"/>
    <property type="project" value="UniProtKB-ARBA"/>
</dbReference>
<dbReference type="eggNOG" id="KOG4658">
    <property type="taxonomic scope" value="Eukaryota"/>
</dbReference>
<dbReference type="SMART" id="SM00382">
    <property type="entry name" value="AAA"/>
    <property type="match status" value="1"/>
</dbReference>